<evidence type="ECO:0000256" key="5">
    <source>
        <dbReference type="ARBA" id="ARBA00022679"/>
    </source>
</evidence>
<comment type="miscellaneous">
    <text evidence="9">This enzyme catalyzes only one turnover and therefore is not strictly catalytic. According to one definition, an enzyme is a biocatalyst that acts repeatedly and over many reaction cycles.</text>
</comment>
<dbReference type="Pfam" id="PF02870">
    <property type="entry name" value="Methyltransf_1N"/>
    <property type="match status" value="1"/>
</dbReference>
<dbReference type="CDD" id="cd06445">
    <property type="entry name" value="ATase"/>
    <property type="match status" value="1"/>
</dbReference>
<keyword evidence="4 9" id="KW-0489">Methyltransferase</keyword>
<feature type="domain" description="Methylguanine DNA methyltransferase ribonuclease-like" evidence="11">
    <location>
        <begin position="7"/>
        <end position="73"/>
    </location>
</feature>
<evidence type="ECO:0000256" key="4">
    <source>
        <dbReference type="ARBA" id="ARBA00022603"/>
    </source>
</evidence>
<dbReference type="InterPro" id="IPR036388">
    <property type="entry name" value="WH-like_DNA-bd_sf"/>
</dbReference>
<dbReference type="Pfam" id="PF01035">
    <property type="entry name" value="DNA_binding_1"/>
    <property type="match status" value="1"/>
</dbReference>
<dbReference type="InterPro" id="IPR014048">
    <property type="entry name" value="MethylDNA_cys_MeTrfase_DNA-bd"/>
</dbReference>
<evidence type="ECO:0000256" key="2">
    <source>
        <dbReference type="ARBA" id="ARBA00008711"/>
    </source>
</evidence>
<comment type="catalytic activity">
    <reaction evidence="1 9">
        <text>a 4-O-methyl-thymidine in DNA + L-cysteinyl-[protein] = a thymidine in DNA + S-methyl-L-cysteinyl-[protein]</text>
        <dbReference type="Rhea" id="RHEA:53428"/>
        <dbReference type="Rhea" id="RHEA-COMP:10131"/>
        <dbReference type="Rhea" id="RHEA-COMP:10132"/>
        <dbReference type="Rhea" id="RHEA-COMP:13555"/>
        <dbReference type="Rhea" id="RHEA-COMP:13556"/>
        <dbReference type="ChEBI" id="CHEBI:29950"/>
        <dbReference type="ChEBI" id="CHEBI:82612"/>
        <dbReference type="ChEBI" id="CHEBI:137386"/>
        <dbReference type="ChEBI" id="CHEBI:137387"/>
        <dbReference type="EC" id="2.1.1.63"/>
    </reaction>
</comment>
<dbReference type="PROSITE" id="PS00374">
    <property type="entry name" value="MGMT"/>
    <property type="match status" value="1"/>
</dbReference>
<dbReference type="Proteomes" id="UP000288395">
    <property type="component" value="Unassembled WGS sequence"/>
</dbReference>
<evidence type="ECO:0000259" key="10">
    <source>
        <dbReference type="Pfam" id="PF01035"/>
    </source>
</evidence>
<dbReference type="InterPro" id="IPR036631">
    <property type="entry name" value="MGMT_N_sf"/>
</dbReference>
<dbReference type="RefSeq" id="WP_126765319.1">
    <property type="nucleotide sequence ID" value="NZ_PIPJ01000001.1"/>
</dbReference>
<dbReference type="SUPFAM" id="SSF46767">
    <property type="entry name" value="Methylated DNA-protein cysteine methyltransferase, C-terminal domain"/>
    <property type="match status" value="1"/>
</dbReference>
<evidence type="ECO:0000313" key="13">
    <source>
        <dbReference type="Proteomes" id="UP000288395"/>
    </source>
</evidence>
<dbReference type="PANTHER" id="PTHR10815">
    <property type="entry name" value="METHYLATED-DNA--PROTEIN-CYSTEINE METHYLTRANSFERASE"/>
    <property type="match status" value="1"/>
</dbReference>
<dbReference type="GO" id="GO:0006307">
    <property type="term" value="P:DNA alkylation repair"/>
    <property type="evidence" value="ECO:0007669"/>
    <property type="project" value="UniProtKB-UniRule"/>
</dbReference>
<dbReference type="FunFam" id="1.10.10.10:FF:000214">
    <property type="entry name" value="Methylated-DNA--protein-cysteine methyltransferase"/>
    <property type="match status" value="1"/>
</dbReference>
<protein>
    <recommendedName>
        <fullName evidence="9">Methylated-DNA--protein-cysteine methyltransferase</fullName>
        <ecNumber evidence="9">2.1.1.63</ecNumber>
    </recommendedName>
    <alternativeName>
        <fullName evidence="9">6-O-methylguanine-DNA methyltransferase</fullName>
        <shortName evidence="9">MGMT</shortName>
    </alternativeName>
    <alternativeName>
        <fullName evidence="9">O-6-methylguanine-DNA-alkyltransferase</fullName>
    </alternativeName>
</protein>
<evidence type="ECO:0000256" key="8">
    <source>
        <dbReference type="ARBA" id="ARBA00049348"/>
    </source>
</evidence>
<evidence type="ECO:0000256" key="9">
    <source>
        <dbReference type="HAMAP-Rule" id="MF_00772"/>
    </source>
</evidence>
<keyword evidence="13" id="KW-1185">Reference proteome</keyword>
<comment type="subcellular location">
    <subcellularLocation>
        <location evidence="9">Cytoplasm</location>
    </subcellularLocation>
</comment>
<feature type="domain" description="Methylated-DNA-[protein]-cysteine S-methyltransferase DNA binding" evidence="10">
    <location>
        <begin position="79"/>
        <end position="158"/>
    </location>
</feature>
<evidence type="ECO:0000256" key="3">
    <source>
        <dbReference type="ARBA" id="ARBA00022490"/>
    </source>
</evidence>
<evidence type="ECO:0000256" key="7">
    <source>
        <dbReference type="ARBA" id="ARBA00023204"/>
    </source>
</evidence>
<keyword evidence="5 9" id="KW-0808">Transferase</keyword>
<dbReference type="NCBIfam" id="TIGR00589">
    <property type="entry name" value="ogt"/>
    <property type="match status" value="1"/>
</dbReference>
<dbReference type="HAMAP" id="MF_00772">
    <property type="entry name" value="OGT"/>
    <property type="match status" value="1"/>
</dbReference>
<organism evidence="12 13">
    <name type="scientific">Aliidiomarina iranensis</name>
    <dbReference type="NCBI Taxonomy" id="1434071"/>
    <lineage>
        <taxon>Bacteria</taxon>
        <taxon>Pseudomonadati</taxon>
        <taxon>Pseudomonadota</taxon>
        <taxon>Gammaproteobacteria</taxon>
        <taxon>Alteromonadales</taxon>
        <taxon>Idiomarinaceae</taxon>
        <taxon>Aliidiomarina</taxon>
    </lineage>
</organism>
<comment type="function">
    <text evidence="9">Involved in the cellular defense against the biological effects of O6-methylguanine (O6-MeG) and O4-methylthymine (O4-MeT) in DNA. Repairs the methylated nucleobase in DNA by stoichiometrically transferring the methyl group to a cysteine residue in the enzyme. This is a suicide reaction: the enzyme is irreversibly inactivated.</text>
</comment>
<dbReference type="GO" id="GO:0003908">
    <property type="term" value="F:methylated-DNA-[protein]-cysteine S-methyltransferase activity"/>
    <property type="evidence" value="ECO:0007669"/>
    <property type="project" value="UniProtKB-UniRule"/>
</dbReference>
<accession>A0A432W2X1</accession>
<evidence type="ECO:0000313" key="12">
    <source>
        <dbReference type="EMBL" id="RUO23567.1"/>
    </source>
</evidence>
<dbReference type="EC" id="2.1.1.63" evidence="9"/>
<dbReference type="AlphaFoldDB" id="A0A432W2X1"/>
<comment type="similarity">
    <text evidence="2 9">Belongs to the MGMT family.</text>
</comment>
<reference evidence="13" key="1">
    <citation type="journal article" date="2018" name="Front. Microbiol.">
        <title>Genome-Based Analysis Reveals the Taxonomy and Diversity of the Family Idiomarinaceae.</title>
        <authorList>
            <person name="Liu Y."/>
            <person name="Lai Q."/>
            <person name="Shao Z."/>
        </authorList>
    </citation>
    <scope>NUCLEOTIDE SEQUENCE [LARGE SCALE GENOMIC DNA]</scope>
    <source>
        <strain evidence="13">GBPy7</strain>
    </source>
</reference>
<name>A0A432W2X1_9GAMM</name>
<dbReference type="PANTHER" id="PTHR10815:SF5">
    <property type="entry name" value="METHYLATED-DNA--PROTEIN-CYSTEINE METHYLTRANSFERASE"/>
    <property type="match status" value="1"/>
</dbReference>
<dbReference type="InterPro" id="IPR001497">
    <property type="entry name" value="MethylDNA_cys_MeTrfase_AS"/>
</dbReference>
<comment type="caution">
    <text evidence="12">The sequence shown here is derived from an EMBL/GenBank/DDBJ whole genome shotgun (WGS) entry which is preliminary data.</text>
</comment>
<keyword evidence="3 9" id="KW-0963">Cytoplasm</keyword>
<evidence type="ECO:0000259" key="11">
    <source>
        <dbReference type="Pfam" id="PF02870"/>
    </source>
</evidence>
<dbReference type="InterPro" id="IPR023546">
    <property type="entry name" value="MGMT"/>
</dbReference>
<dbReference type="SUPFAM" id="SSF53155">
    <property type="entry name" value="Methylated DNA-protein cysteine methyltransferase domain"/>
    <property type="match status" value="1"/>
</dbReference>
<dbReference type="Gene3D" id="1.10.10.10">
    <property type="entry name" value="Winged helix-like DNA-binding domain superfamily/Winged helix DNA-binding domain"/>
    <property type="match status" value="1"/>
</dbReference>
<comment type="catalytic activity">
    <reaction evidence="8 9">
        <text>a 6-O-methyl-2'-deoxyguanosine in DNA + L-cysteinyl-[protein] = S-methyl-L-cysteinyl-[protein] + a 2'-deoxyguanosine in DNA</text>
        <dbReference type="Rhea" id="RHEA:24000"/>
        <dbReference type="Rhea" id="RHEA-COMP:10131"/>
        <dbReference type="Rhea" id="RHEA-COMP:10132"/>
        <dbReference type="Rhea" id="RHEA-COMP:11367"/>
        <dbReference type="Rhea" id="RHEA-COMP:11368"/>
        <dbReference type="ChEBI" id="CHEBI:29950"/>
        <dbReference type="ChEBI" id="CHEBI:82612"/>
        <dbReference type="ChEBI" id="CHEBI:85445"/>
        <dbReference type="ChEBI" id="CHEBI:85448"/>
        <dbReference type="EC" id="2.1.1.63"/>
    </reaction>
</comment>
<proteinExistence type="inferred from homology"/>
<dbReference type="Gene3D" id="3.30.160.70">
    <property type="entry name" value="Methylated DNA-protein cysteine methyltransferase domain"/>
    <property type="match status" value="1"/>
</dbReference>
<keyword evidence="7 9" id="KW-0234">DNA repair</keyword>
<dbReference type="OrthoDB" id="9811249at2"/>
<keyword evidence="6 9" id="KW-0227">DNA damage</keyword>
<evidence type="ECO:0000256" key="6">
    <source>
        <dbReference type="ARBA" id="ARBA00022763"/>
    </source>
</evidence>
<gene>
    <name evidence="12" type="ORF">CWE08_02670</name>
</gene>
<dbReference type="InterPro" id="IPR008332">
    <property type="entry name" value="MethylG_MeTrfase_N"/>
</dbReference>
<evidence type="ECO:0000256" key="1">
    <source>
        <dbReference type="ARBA" id="ARBA00001286"/>
    </source>
</evidence>
<dbReference type="InterPro" id="IPR036217">
    <property type="entry name" value="MethylDNA_cys_MeTrfase_DNAb"/>
</dbReference>
<feature type="active site" description="Nucleophile; methyl group acceptor" evidence="9">
    <location>
        <position position="130"/>
    </location>
</feature>
<dbReference type="GO" id="GO:0032259">
    <property type="term" value="P:methylation"/>
    <property type="evidence" value="ECO:0007669"/>
    <property type="project" value="UniProtKB-KW"/>
</dbReference>
<dbReference type="GO" id="GO:0005737">
    <property type="term" value="C:cytoplasm"/>
    <property type="evidence" value="ECO:0007669"/>
    <property type="project" value="UniProtKB-SubCell"/>
</dbReference>
<dbReference type="EMBL" id="PIPJ01000001">
    <property type="protein sequence ID" value="RUO23567.1"/>
    <property type="molecule type" value="Genomic_DNA"/>
</dbReference>
<sequence>MITQAERYIRSPIGTLHLQANQEGILAVNFVKVMPQVNHGYHTHNQANQWLDSLEQQLSEYFSGDLEIFELPLVVSGTEFQQRVWAALREIPYGATWSYRQLAERVERPRGYQAVGQANGRNPHAIVVPCHRVVQANGSIGGYAGGIERKKWLLAHEAN</sequence>